<evidence type="ECO:0000256" key="2">
    <source>
        <dbReference type="ARBA" id="ARBA00010792"/>
    </source>
</evidence>
<feature type="transmembrane region" description="Helical" evidence="7">
    <location>
        <begin position="6"/>
        <end position="25"/>
    </location>
</feature>
<dbReference type="PANTHER" id="PTHR30353">
    <property type="entry name" value="INNER MEMBRANE PROTEIN DEDA-RELATED"/>
    <property type="match status" value="1"/>
</dbReference>
<dbReference type="AlphaFoldDB" id="A0A2A2MIJ2"/>
<dbReference type="GO" id="GO:0005886">
    <property type="term" value="C:plasma membrane"/>
    <property type="evidence" value="ECO:0007669"/>
    <property type="project" value="UniProtKB-SubCell"/>
</dbReference>
<dbReference type="Proteomes" id="UP000218796">
    <property type="component" value="Unassembled WGS sequence"/>
</dbReference>
<gene>
    <name evidence="9" type="ORF">CJD50_04080</name>
</gene>
<accession>A0A2A2MIJ2</accession>
<comment type="similarity">
    <text evidence="2 7">Belongs to the DedA family.</text>
</comment>
<dbReference type="InterPro" id="IPR032818">
    <property type="entry name" value="DedA-like"/>
</dbReference>
<evidence type="ECO:0000256" key="3">
    <source>
        <dbReference type="ARBA" id="ARBA00022475"/>
    </source>
</evidence>
<feature type="transmembrane region" description="Helical" evidence="7">
    <location>
        <begin position="63"/>
        <end position="86"/>
    </location>
</feature>
<evidence type="ECO:0000256" key="4">
    <source>
        <dbReference type="ARBA" id="ARBA00022692"/>
    </source>
</evidence>
<feature type="domain" description="VTT" evidence="8">
    <location>
        <begin position="40"/>
        <end position="161"/>
    </location>
</feature>
<dbReference type="RefSeq" id="WP_008813178.1">
    <property type="nucleotide sequence ID" value="NZ_CALECD010000066.1"/>
</dbReference>
<dbReference type="InterPro" id="IPR032816">
    <property type="entry name" value="VTT_dom"/>
</dbReference>
<dbReference type="GeneID" id="69638334"/>
<keyword evidence="4 7" id="KW-0812">Transmembrane</keyword>
<keyword evidence="10" id="KW-1185">Reference proteome</keyword>
<dbReference type="OrthoDB" id="6592209at2"/>
<reference evidence="9 10" key="1">
    <citation type="submission" date="2017-08" db="EMBL/GenBank/DDBJ databases">
        <title>Draft Genome Sequence of Hafnia alvei CITHA-6 Isolated from Raw Bovine Milk.</title>
        <authorList>
            <person name="Culligan E.P."/>
            <person name="Mcsweeney A."/>
            <person name="O'Doherty C."/>
            <person name="Gleeson E."/>
            <person name="O'Riordan D."/>
            <person name="Sleator R.D."/>
        </authorList>
    </citation>
    <scope>NUCLEOTIDE SEQUENCE [LARGE SCALE GENOMIC DNA]</scope>
    <source>
        <strain evidence="9 10">CITHA-6</strain>
    </source>
</reference>
<name>A0A2A2MIJ2_9GAMM</name>
<feature type="transmembrane region" description="Helical" evidence="7">
    <location>
        <begin position="32"/>
        <end position="51"/>
    </location>
</feature>
<evidence type="ECO:0000313" key="10">
    <source>
        <dbReference type="Proteomes" id="UP000218796"/>
    </source>
</evidence>
<keyword evidence="3 7" id="KW-1003">Cell membrane</keyword>
<keyword evidence="6 7" id="KW-0472">Membrane</keyword>
<feature type="transmembrane region" description="Helical" evidence="7">
    <location>
        <begin position="107"/>
        <end position="128"/>
    </location>
</feature>
<evidence type="ECO:0000259" key="8">
    <source>
        <dbReference type="Pfam" id="PF09335"/>
    </source>
</evidence>
<feature type="transmembrane region" description="Helical" evidence="7">
    <location>
        <begin position="140"/>
        <end position="168"/>
    </location>
</feature>
<comment type="subcellular location">
    <subcellularLocation>
        <location evidence="1 7">Cell membrane</location>
        <topology evidence="1 7">Multi-pass membrane protein</topology>
    </subcellularLocation>
</comment>
<organism evidence="9 10">
    <name type="scientific">Hafnia paralvei</name>
    <dbReference type="NCBI Taxonomy" id="546367"/>
    <lineage>
        <taxon>Bacteria</taxon>
        <taxon>Pseudomonadati</taxon>
        <taxon>Pseudomonadota</taxon>
        <taxon>Gammaproteobacteria</taxon>
        <taxon>Enterobacterales</taxon>
        <taxon>Hafniaceae</taxon>
        <taxon>Hafnia</taxon>
    </lineage>
</organism>
<evidence type="ECO:0000256" key="5">
    <source>
        <dbReference type="ARBA" id="ARBA00022989"/>
    </source>
</evidence>
<sequence length="172" mass="18699">MAWLEPLLAHFALYPAHLFLLLFGIALSKSTVVLSSLLPPASVMLLASISISQPSLTVGEVWLAITLGAALGSILSFHFGALIMRNKLSTGLLTRHEEKLQNIRRKLENNGVLVLFGSRFIAVLRYMVPLAAGMLPLKRFRVYCVSLFSAAIWAALFVGITSGALLIIPPMI</sequence>
<keyword evidence="5 7" id="KW-1133">Transmembrane helix</keyword>
<evidence type="ECO:0000256" key="6">
    <source>
        <dbReference type="ARBA" id="ARBA00023136"/>
    </source>
</evidence>
<dbReference type="PANTHER" id="PTHR30353:SF15">
    <property type="entry name" value="INNER MEMBRANE PROTEIN YABI"/>
    <property type="match status" value="1"/>
</dbReference>
<dbReference type="Pfam" id="PF09335">
    <property type="entry name" value="VTT_dom"/>
    <property type="match status" value="1"/>
</dbReference>
<proteinExistence type="inferred from homology"/>
<evidence type="ECO:0000256" key="1">
    <source>
        <dbReference type="ARBA" id="ARBA00004651"/>
    </source>
</evidence>
<comment type="caution">
    <text evidence="9">The sequence shown here is derived from an EMBL/GenBank/DDBJ whole genome shotgun (WGS) entry which is preliminary data.</text>
</comment>
<evidence type="ECO:0000256" key="7">
    <source>
        <dbReference type="RuleBase" id="RU367016"/>
    </source>
</evidence>
<dbReference type="EMBL" id="NQMS01000001">
    <property type="protein sequence ID" value="PAV98649.1"/>
    <property type="molecule type" value="Genomic_DNA"/>
</dbReference>
<dbReference type="KEGG" id="hpar:AL518_16690"/>
<protein>
    <submittedName>
        <fullName evidence="9">DedA family protein</fullName>
    </submittedName>
</protein>
<evidence type="ECO:0000313" key="9">
    <source>
        <dbReference type="EMBL" id="PAV98649.1"/>
    </source>
</evidence>